<feature type="non-terminal residue" evidence="3">
    <location>
        <position position="127"/>
    </location>
</feature>
<proteinExistence type="predicted"/>
<evidence type="ECO:0000313" key="3">
    <source>
        <dbReference type="EMBL" id="CRZ11843.1"/>
    </source>
</evidence>
<feature type="compositionally biased region" description="Basic and acidic residues" evidence="2">
    <location>
        <begin position="17"/>
        <end position="30"/>
    </location>
</feature>
<feature type="region of interest" description="Disordered" evidence="2">
    <location>
        <begin position="102"/>
        <end position="127"/>
    </location>
</feature>
<reference evidence="3" key="1">
    <citation type="submission" date="2015-04" db="EMBL/GenBank/DDBJ databases">
        <title>The genome sequence of the plant pathogenic Rhizarian Plasmodiophora brassicae reveals insights in its biotrophic life cycle and the origin of chitin synthesis.</title>
        <authorList>
            <person name="Schwelm A."/>
            <person name="Fogelqvist J."/>
            <person name="Knaust A."/>
            <person name="Julke S."/>
            <person name="Lilja T."/>
            <person name="Dhandapani V."/>
            <person name="Bonilla-Rosso G."/>
            <person name="Karlsson M."/>
            <person name="Shevchenko A."/>
            <person name="Choi S.R."/>
            <person name="Kim H.G."/>
            <person name="Park J.Y."/>
            <person name="Lim Y.P."/>
            <person name="Ludwig-Muller J."/>
            <person name="Dixelius C."/>
        </authorList>
    </citation>
    <scope>NUCLEOTIDE SEQUENCE</scope>
    <source>
        <tissue evidence="3">Potato root galls</tissue>
    </source>
</reference>
<name>A0A0H5RCZ1_9EUKA</name>
<accession>A0A0H5RCZ1</accession>
<evidence type="ECO:0000256" key="2">
    <source>
        <dbReference type="SAM" id="MobiDB-lite"/>
    </source>
</evidence>
<keyword evidence="1" id="KW-0175">Coiled coil</keyword>
<sequence length="127" mass="15211">MVGPVRRRGAKRKGRRHEPYGKGDGDRLGEEQMAIMDIDKEETVGQIRQRHKREQRDHRLEIGRLTQELKRLSKKVSGEKELRREKVREIRELTDAMGRRHEIELREAMAGMDHDREQDRDTDRRFT</sequence>
<organism evidence="3">
    <name type="scientific">Spongospora subterranea</name>
    <dbReference type="NCBI Taxonomy" id="70186"/>
    <lineage>
        <taxon>Eukaryota</taxon>
        <taxon>Sar</taxon>
        <taxon>Rhizaria</taxon>
        <taxon>Endomyxa</taxon>
        <taxon>Phytomyxea</taxon>
        <taxon>Plasmodiophorida</taxon>
        <taxon>Plasmodiophoridae</taxon>
        <taxon>Spongospora</taxon>
    </lineage>
</organism>
<feature type="compositionally biased region" description="Basic residues" evidence="2">
    <location>
        <begin position="1"/>
        <end position="16"/>
    </location>
</feature>
<dbReference type="EMBL" id="HACM01011401">
    <property type="protein sequence ID" value="CRZ11843.1"/>
    <property type="molecule type" value="Transcribed_RNA"/>
</dbReference>
<feature type="coiled-coil region" evidence="1">
    <location>
        <begin position="48"/>
        <end position="82"/>
    </location>
</feature>
<protein>
    <submittedName>
        <fullName evidence="3">Uncharacterized protein</fullName>
    </submittedName>
</protein>
<feature type="region of interest" description="Disordered" evidence="2">
    <location>
        <begin position="1"/>
        <end position="30"/>
    </location>
</feature>
<evidence type="ECO:0000256" key="1">
    <source>
        <dbReference type="SAM" id="Coils"/>
    </source>
</evidence>
<dbReference type="AlphaFoldDB" id="A0A0H5RCZ1"/>